<dbReference type="Pfam" id="PF02771">
    <property type="entry name" value="Acyl-CoA_dh_N"/>
    <property type="match status" value="1"/>
</dbReference>
<dbReference type="Gene3D" id="2.40.110.10">
    <property type="entry name" value="Butyryl-CoA Dehydrogenase, subunit A, domain 2"/>
    <property type="match status" value="1"/>
</dbReference>
<evidence type="ECO:0000259" key="6">
    <source>
        <dbReference type="Pfam" id="PF02771"/>
    </source>
</evidence>
<dbReference type="Pfam" id="PF08028">
    <property type="entry name" value="Acyl-CoA_dh_2"/>
    <property type="match status" value="1"/>
</dbReference>
<dbReference type="GO" id="GO:0033539">
    <property type="term" value="P:fatty acid beta-oxidation using acyl-CoA dehydrogenase"/>
    <property type="evidence" value="ECO:0007669"/>
    <property type="project" value="TreeGrafter"/>
</dbReference>
<evidence type="ECO:0000256" key="4">
    <source>
        <dbReference type="SAM" id="MobiDB-lite"/>
    </source>
</evidence>
<dbReference type="InterPro" id="IPR046373">
    <property type="entry name" value="Acyl-CoA_Oxase/DH_mid-dom_sf"/>
</dbReference>
<evidence type="ECO:0000259" key="5">
    <source>
        <dbReference type="Pfam" id="PF02770"/>
    </source>
</evidence>
<keyword evidence="2" id="KW-0560">Oxidoreductase</keyword>
<dbReference type="GO" id="GO:0016712">
    <property type="term" value="F:oxidoreductase activity, acting on paired donors, with incorporation or reduction of molecular oxygen, reduced flavin or flavoprotein as one donor, and incorporation of one atom of oxygen"/>
    <property type="evidence" value="ECO:0007669"/>
    <property type="project" value="TreeGrafter"/>
</dbReference>
<dbReference type="InterPro" id="IPR050741">
    <property type="entry name" value="Acyl-CoA_dehydrogenase"/>
</dbReference>
<accession>A0A7V8JRZ7</accession>
<organism evidence="8 9">
    <name type="scientific">Paracidovorax wautersii</name>
    <dbReference type="NCBI Taxonomy" id="1177982"/>
    <lineage>
        <taxon>Bacteria</taxon>
        <taxon>Pseudomonadati</taxon>
        <taxon>Pseudomonadota</taxon>
        <taxon>Betaproteobacteria</taxon>
        <taxon>Burkholderiales</taxon>
        <taxon>Comamonadaceae</taxon>
        <taxon>Paracidovorax</taxon>
    </lineage>
</organism>
<dbReference type="Gene3D" id="1.10.540.10">
    <property type="entry name" value="Acyl-CoA dehydrogenase/oxidase, N-terminal domain"/>
    <property type="match status" value="1"/>
</dbReference>
<dbReference type="InterPro" id="IPR013107">
    <property type="entry name" value="Acyl-CoA_DH_C"/>
</dbReference>
<dbReference type="GO" id="GO:0050660">
    <property type="term" value="F:flavin adenine dinucleotide binding"/>
    <property type="evidence" value="ECO:0007669"/>
    <property type="project" value="InterPro"/>
</dbReference>
<dbReference type="PANTHER" id="PTHR48083:SF19">
    <property type="entry name" value="FLAVIN-DEPENDENT MONOOXYGENASE, OXYGENASE SUBUNIT HSAA"/>
    <property type="match status" value="1"/>
</dbReference>
<dbReference type="Gene3D" id="1.20.140.10">
    <property type="entry name" value="Butyryl-CoA Dehydrogenase, subunit A, domain 3"/>
    <property type="match status" value="1"/>
</dbReference>
<evidence type="ECO:0000256" key="2">
    <source>
        <dbReference type="ARBA" id="ARBA00023002"/>
    </source>
</evidence>
<evidence type="ECO:0000259" key="7">
    <source>
        <dbReference type="Pfam" id="PF08028"/>
    </source>
</evidence>
<feature type="region of interest" description="Disordered" evidence="4">
    <location>
        <begin position="1"/>
        <end position="28"/>
    </location>
</feature>
<name>A0A7V8JRZ7_9BURK</name>
<dbReference type="InterPro" id="IPR006091">
    <property type="entry name" value="Acyl-CoA_Oxase/DH_mid-dom"/>
</dbReference>
<dbReference type="GO" id="GO:0003995">
    <property type="term" value="F:acyl-CoA dehydrogenase activity"/>
    <property type="evidence" value="ECO:0007669"/>
    <property type="project" value="TreeGrafter"/>
</dbReference>
<dbReference type="InterPro" id="IPR009100">
    <property type="entry name" value="AcylCoA_DH/oxidase_NM_dom_sf"/>
</dbReference>
<dbReference type="InterPro" id="IPR036250">
    <property type="entry name" value="AcylCo_DH-like_C"/>
</dbReference>
<comment type="similarity">
    <text evidence="3">Belongs to the HpaH/HsaA monooxygenase family.</text>
</comment>
<feature type="domain" description="Acyl-CoA oxidase/dehydrogenase middle" evidence="5">
    <location>
        <begin position="151"/>
        <end position="233"/>
    </location>
</feature>
<feature type="domain" description="Acyl-CoA dehydrogenase/oxidase N-terminal" evidence="6">
    <location>
        <begin position="47"/>
        <end position="141"/>
    </location>
</feature>
<dbReference type="AlphaFoldDB" id="A0A7V8JRZ7"/>
<reference evidence="9" key="1">
    <citation type="journal article" date="2020" name="MBio">
        <title>Horizontal gene transfer to a defensive symbiont with a reduced genome amongst a multipartite beetle microbiome.</title>
        <authorList>
            <person name="Waterworth S.C."/>
            <person name="Florez L.V."/>
            <person name="Rees E.R."/>
            <person name="Hertweck C."/>
            <person name="Kaltenpoth M."/>
            <person name="Kwan J.C."/>
        </authorList>
    </citation>
    <scope>NUCLEOTIDE SEQUENCE [LARGE SCALE GENOMIC DNA]</scope>
</reference>
<keyword evidence="1" id="KW-0285">Flavoprotein</keyword>
<evidence type="ECO:0000256" key="3">
    <source>
        <dbReference type="ARBA" id="ARBA00049661"/>
    </source>
</evidence>
<dbReference type="EMBL" id="WNDQ01000003">
    <property type="protein sequence ID" value="KAF1023638.1"/>
    <property type="molecule type" value="Genomic_DNA"/>
</dbReference>
<dbReference type="InterPro" id="IPR013786">
    <property type="entry name" value="AcylCoA_DH/ox_N"/>
</dbReference>
<dbReference type="GO" id="GO:0005737">
    <property type="term" value="C:cytoplasm"/>
    <property type="evidence" value="ECO:0007669"/>
    <property type="project" value="TreeGrafter"/>
</dbReference>
<protein>
    <submittedName>
        <fullName evidence="8">Dibenzothiophene desulfurization enzyme C</fullName>
    </submittedName>
</protein>
<dbReference type="SUPFAM" id="SSF47203">
    <property type="entry name" value="Acyl-CoA dehydrogenase C-terminal domain-like"/>
    <property type="match status" value="1"/>
</dbReference>
<evidence type="ECO:0000313" key="9">
    <source>
        <dbReference type="Proteomes" id="UP000461670"/>
    </source>
</evidence>
<dbReference type="PIRSF" id="PIRSF016578">
    <property type="entry name" value="HsaA"/>
    <property type="match status" value="1"/>
</dbReference>
<dbReference type="Pfam" id="PF02770">
    <property type="entry name" value="Acyl-CoA_dh_M"/>
    <property type="match status" value="1"/>
</dbReference>
<sequence length="433" mass="46338">MTASLPASVLPSPQDTAPSNHHSLGWGAPPSAQYEHLVQPLRPLFERIGESAAEREQQHRLPREELRALAAAGLTRLRLPPEHGGAGITLTELFGLLIELSEGDPNVTNALRAHIGFTEELLNQPPGDWRDGWLRRIAQGELVGSGFSEVGGNVLGRHSTTLTDQGDHWLLQGAKFYTTGSLLSDWIHVAAVTGQGDPIGALVPLDTPGLSIEDDWDGFGQQLSASGTARFADMKVARENVKPYTGRFGYSVAFFQLVHLAELSGIGRAATREVAQRVAVRDRVYGGRSNARSSEDPQVLEVVGHVRSAAYAAGVITLSAATALQRAYEASALPADERQRAFDAAELEVSQAVTTVTRLILDATTVLFDALGASAAKRSAGLDRHWRNARTISSHNPRIYHTRLVGDFAVNGTPPPSDRAGVGVLPGSASTEK</sequence>
<proteinExistence type="inferred from homology"/>
<evidence type="ECO:0000256" key="1">
    <source>
        <dbReference type="ARBA" id="ARBA00022630"/>
    </source>
</evidence>
<dbReference type="Proteomes" id="UP000461670">
    <property type="component" value="Unassembled WGS sequence"/>
</dbReference>
<feature type="domain" description="Acyl-CoA dehydrogenase C-terminal" evidence="7">
    <location>
        <begin position="262"/>
        <end position="395"/>
    </location>
</feature>
<dbReference type="PANTHER" id="PTHR48083">
    <property type="entry name" value="MEDIUM-CHAIN SPECIFIC ACYL-COA DEHYDROGENASE, MITOCHONDRIAL-RELATED"/>
    <property type="match status" value="1"/>
</dbReference>
<gene>
    <name evidence="8" type="primary">soxC_1</name>
    <name evidence="8" type="ORF">GAK30_00301</name>
</gene>
<dbReference type="SUPFAM" id="SSF56645">
    <property type="entry name" value="Acyl-CoA dehydrogenase NM domain-like"/>
    <property type="match status" value="1"/>
</dbReference>
<evidence type="ECO:0000313" key="8">
    <source>
        <dbReference type="EMBL" id="KAF1023638.1"/>
    </source>
</evidence>
<comment type="caution">
    <text evidence="8">The sequence shown here is derived from an EMBL/GenBank/DDBJ whole genome shotgun (WGS) entry which is preliminary data.</text>
</comment>
<feature type="region of interest" description="Disordered" evidence="4">
    <location>
        <begin position="411"/>
        <end position="433"/>
    </location>
</feature>
<dbReference type="InterPro" id="IPR037069">
    <property type="entry name" value="AcylCoA_DH/ox_N_sf"/>
</dbReference>
<feature type="compositionally biased region" description="Polar residues" evidence="4">
    <location>
        <begin position="1"/>
        <end position="22"/>
    </location>
</feature>